<keyword evidence="7" id="KW-0176">Collagen</keyword>
<dbReference type="GO" id="GO:0005581">
    <property type="term" value="C:collagen trimer"/>
    <property type="evidence" value="ECO:0007669"/>
    <property type="project" value="UniProtKB-KW"/>
</dbReference>
<evidence type="ECO:0000256" key="4">
    <source>
        <dbReference type="ARBA" id="ARBA00022729"/>
    </source>
</evidence>
<evidence type="ECO:0000313" key="14">
    <source>
        <dbReference type="EMBL" id="KAI1899771.1"/>
    </source>
</evidence>
<feature type="region of interest" description="Disordered" evidence="9">
    <location>
        <begin position="1648"/>
        <end position="1974"/>
    </location>
</feature>
<feature type="domain" description="VWFA" evidence="11">
    <location>
        <begin position="244"/>
        <end position="417"/>
    </location>
</feature>
<feature type="domain" description="VWFA" evidence="11">
    <location>
        <begin position="1247"/>
        <end position="1423"/>
    </location>
</feature>
<dbReference type="PROSITE" id="PS50853">
    <property type="entry name" value="FN3"/>
    <property type="match status" value="1"/>
</dbReference>
<feature type="compositionally biased region" description="Gly residues" evidence="9">
    <location>
        <begin position="1856"/>
        <end position="1865"/>
    </location>
</feature>
<dbReference type="CDD" id="cd00063">
    <property type="entry name" value="FN3"/>
    <property type="match status" value="1"/>
</dbReference>
<evidence type="ECO:0000256" key="3">
    <source>
        <dbReference type="ARBA" id="ARBA00022530"/>
    </source>
</evidence>
<evidence type="ECO:0000259" key="11">
    <source>
        <dbReference type="PROSITE" id="PS50234"/>
    </source>
</evidence>
<feature type="domain" description="BPTI/Kunitz inhibitor" evidence="12">
    <location>
        <begin position="2608"/>
        <end position="2659"/>
    </location>
</feature>
<dbReference type="GO" id="GO:0004867">
    <property type="term" value="F:serine-type endopeptidase inhibitor activity"/>
    <property type="evidence" value="ECO:0007669"/>
    <property type="project" value="InterPro"/>
</dbReference>
<dbReference type="PROSITE" id="PS50279">
    <property type="entry name" value="BPTI_KUNITZ_2"/>
    <property type="match status" value="2"/>
</dbReference>
<dbReference type="PANTHER" id="PTHR24020">
    <property type="entry name" value="COLLAGEN ALPHA"/>
    <property type="match status" value="1"/>
</dbReference>
<dbReference type="SMART" id="SM00131">
    <property type="entry name" value="KU"/>
    <property type="match status" value="2"/>
</dbReference>
<dbReference type="Gene3D" id="2.60.40.10">
    <property type="entry name" value="Immunoglobulins"/>
    <property type="match status" value="1"/>
</dbReference>
<feature type="domain" description="VWFA" evidence="11">
    <location>
        <begin position="1047"/>
        <end position="1223"/>
    </location>
</feature>
<dbReference type="InterPro" id="IPR013783">
    <property type="entry name" value="Ig-like_fold"/>
</dbReference>
<dbReference type="PANTHER" id="PTHR24020:SF13">
    <property type="entry name" value="COLLAGEN ALPHA-3(VI) CHAIN"/>
    <property type="match status" value="1"/>
</dbReference>
<feature type="compositionally biased region" description="Gly residues" evidence="9">
    <location>
        <begin position="1660"/>
        <end position="1681"/>
    </location>
</feature>
<feature type="domain" description="VWFA" evidence="11">
    <location>
        <begin position="36"/>
        <end position="214"/>
    </location>
</feature>
<feature type="compositionally biased region" description="Gly residues" evidence="9">
    <location>
        <begin position="1823"/>
        <end position="1838"/>
    </location>
</feature>
<reference evidence="14" key="1">
    <citation type="submission" date="2021-01" db="EMBL/GenBank/DDBJ databases">
        <authorList>
            <person name="Zahm M."/>
            <person name="Roques C."/>
            <person name="Cabau C."/>
            <person name="Klopp C."/>
            <person name="Donnadieu C."/>
            <person name="Jouanno E."/>
            <person name="Lampietro C."/>
            <person name="Louis A."/>
            <person name="Herpin A."/>
            <person name="Echchiki A."/>
            <person name="Berthelot C."/>
            <person name="Parey E."/>
            <person name="Roest-Crollius H."/>
            <person name="Braasch I."/>
            <person name="Postlethwait J."/>
            <person name="Bobe J."/>
            <person name="Montfort J."/>
            <person name="Bouchez O."/>
            <person name="Begum T."/>
            <person name="Mejri S."/>
            <person name="Adams A."/>
            <person name="Chen W.-J."/>
            <person name="Guiguen Y."/>
        </authorList>
    </citation>
    <scope>NUCLEOTIDE SEQUENCE</scope>
    <source>
        <tissue evidence="14">Blood</tissue>
    </source>
</reference>
<dbReference type="PRINTS" id="PR00453">
    <property type="entry name" value="VWFADOMAIN"/>
</dbReference>
<feature type="domain" description="VWFA" evidence="11">
    <location>
        <begin position="446"/>
        <end position="618"/>
    </location>
</feature>
<dbReference type="PROSITE" id="PS50234">
    <property type="entry name" value="VWFA"/>
    <property type="match status" value="9"/>
</dbReference>
<feature type="domain" description="BPTI/Kunitz inhibitor" evidence="12">
    <location>
        <begin position="2690"/>
        <end position="2740"/>
    </location>
</feature>
<dbReference type="PROSITE" id="PS00280">
    <property type="entry name" value="BPTI_KUNITZ_1"/>
    <property type="match status" value="1"/>
</dbReference>
<feature type="compositionally biased region" description="Gly residues" evidence="9">
    <location>
        <begin position="1936"/>
        <end position="1945"/>
    </location>
</feature>
<dbReference type="CDD" id="cd01472">
    <property type="entry name" value="vWA_collagen"/>
    <property type="match status" value="1"/>
</dbReference>
<dbReference type="Gene3D" id="4.10.410.10">
    <property type="entry name" value="Pancreatic trypsin inhibitor Kunitz domain"/>
    <property type="match status" value="2"/>
</dbReference>
<protein>
    <recommendedName>
        <fullName evidence="16">Collagen alpha-3(VI) chain</fullName>
    </recommendedName>
</protein>
<dbReference type="FunFam" id="3.40.50.410:FF:000016">
    <property type="entry name" value="Collagen type VI alpha 3 chain"/>
    <property type="match status" value="1"/>
</dbReference>
<dbReference type="PRINTS" id="PR00759">
    <property type="entry name" value="BASICPTASE"/>
</dbReference>
<dbReference type="SUPFAM" id="SSF49265">
    <property type="entry name" value="Fibronectin type III"/>
    <property type="match status" value="1"/>
</dbReference>
<feature type="domain" description="VWFA" evidence="11">
    <location>
        <begin position="848"/>
        <end position="1024"/>
    </location>
</feature>
<dbReference type="Pfam" id="PF00092">
    <property type="entry name" value="VWA"/>
    <property type="match status" value="9"/>
</dbReference>
<feature type="chain" id="PRO_5035836067" description="Collagen alpha-3(VI) chain" evidence="10">
    <location>
        <begin position="27"/>
        <end position="2758"/>
    </location>
</feature>
<dbReference type="InterPro" id="IPR050525">
    <property type="entry name" value="ECM_Assembly_Org"/>
</dbReference>
<keyword evidence="3" id="KW-0272">Extracellular matrix</keyword>
<dbReference type="CDD" id="cd22635">
    <property type="entry name" value="Kunitz_papilin"/>
    <property type="match status" value="1"/>
</dbReference>
<feature type="domain" description="VWFA" evidence="11">
    <location>
        <begin position="2009"/>
        <end position="2191"/>
    </location>
</feature>
<keyword evidence="2" id="KW-0964">Secreted</keyword>
<dbReference type="InterPro" id="IPR036116">
    <property type="entry name" value="FN3_sf"/>
</dbReference>
<dbReference type="FunFam" id="4.10.410.10:FF:000040">
    <property type="entry name" value="Serine protease inhibitor, putative"/>
    <property type="match status" value="1"/>
</dbReference>
<evidence type="ECO:0000313" key="15">
    <source>
        <dbReference type="Proteomes" id="UP000829720"/>
    </source>
</evidence>
<dbReference type="SMART" id="SM00327">
    <property type="entry name" value="VWA"/>
    <property type="match status" value="10"/>
</dbReference>
<keyword evidence="5" id="KW-0677">Repeat</keyword>
<keyword evidence="4 10" id="KW-0732">Signal</keyword>
<proteinExistence type="predicted"/>
<feature type="domain" description="VWFA" evidence="11">
    <location>
        <begin position="2228"/>
        <end position="2424"/>
    </location>
</feature>
<dbReference type="InterPro" id="IPR020901">
    <property type="entry name" value="Prtase_inh_Kunz-CS"/>
</dbReference>
<keyword evidence="8" id="KW-1015">Disulfide bond</keyword>
<dbReference type="FunFam" id="4.10.410.10:FF:000020">
    <property type="entry name" value="Collagen, type VI, alpha 3"/>
    <property type="match status" value="1"/>
</dbReference>
<feature type="signal peptide" evidence="10">
    <location>
        <begin position="1"/>
        <end position="26"/>
    </location>
</feature>
<gene>
    <name evidence="14" type="ORF">AGOR_G00065180</name>
</gene>
<dbReference type="Gene3D" id="3.40.50.410">
    <property type="entry name" value="von Willebrand factor, type A domain"/>
    <property type="match status" value="9"/>
</dbReference>
<dbReference type="InterPro" id="IPR008160">
    <property type="entry name" value="Collagen"/>
</dbReference>
<dbReference type="InterPro" id="IPR003961">
    <property type="entry name" value="FN3_dom"/>
</dbReference>
<feature type="compositionally biased region" description="Low complexity" evidence="9">
    <location>
        <begin position="1839"/>
        <end position="1848"/>
    </location>
</feature>
<comment type="subcellular location">
    <subcellularLocation>
        <location evidence="1">Secreted</location>
        <location evidence="1">Extracellular space</location>
        <location evidence="1">Extracellular matrix</location>
    </subcellularLocation>
</comment>
<sequence length="2758" mass="298354">MRKRWCLSLCALLGVVFSGLVPNTHAQDGMAVGKRDIIFLIDGSQNMGNTHFVAIRDFIKKFVEIMPIGPDQVQVGVAQFTNNPKLEMDLNTHGTKESLSAAVNRMRVKGGTQQVNIGAALDFVRTQMLRTDKGSRINQGVPQLVMLFSAKKASDSVAQQAQELHSMGVLTLAAGSKAADEQELKEIAFDDSLVFILRDFRMLGRNPKLLVNPLSTLSGVVVTEQPTEPIVEITTVQTQRVIRDIVFLVDGSAYIGDANFAYVRELILGIVDKLDVRPDRVQIGLMQFARDQRTEFYLNTYNSKQGVVDAVSRLRPIGGDVVYTGAALEYALQNHFQTSAGSRKRQGVPQAVVLITGSPPQDEVKRVADKVALAGVLTYAVGAGQADQSLLSTVAFVPDLSYYVDRYDTLPSVVAQIMTPLITVVGDTDTISSVVDEEVITGVERDVAFLIDGSDSVGGDFAYIQDFILKVIGPLDVGINKVRVAVVQHSENPSPNFYLNTYNTKEEVTAAINGMRLAGGRSLNTGEALRFMKDTVFSQERGSRAAQNVPQFLIVLTGDRSRDNVREPAGALKTGGVVPLGVGVKNADRRQIETISHNPSFAFNVKEFNQLNTVQQRVGGFVSLPKENLEIILQQAETQGPKKDVIFLLDGSDATRREFPTIQEFVRRVVENLNVGENRIRIGVVQYSDAPSADIYLNSHTSKEGVLNAIKGLRHRGGRQRNLGRAIQFVSQDALIPARGGRKPEGVPQFVIAVSGGRSSDDVRGPATALKQSGVVPFSIGTVDVDSQELQVVSYVPDFSYSIRDFPGLYTIQENLISSLTELSNEEISRMQPQYPTVPVIPRGDKRDVVFLVDGSTAVRSDFPSIRDMIGRVVEKLDVGLDGVRVSVVQYSDDPKVEFLLNEHSTKDELRGAVRKIRNKGGNRLNTGRALDWVSKNIYQRSAGSRIEEGVPQFLVLITGGQSSDDVSGPANQLKLTRVAPFAIGAKNANADELRLISLKPEYTFTVRDFQDLPIIEQQLVAPISTLTTSDIPVPEVTGHAHLGRKDIIFLIDGSSSVGTTGIAHIRDFILNVLQQLDIRPDQVRVGVVQYSDKQQTEFSLNSHNNKAAVISAVKRLRLMGGRSANLAEAIEYVIRNELKPSAGVRLAEASQHLVVLTGGRSPTDVSVYGPLLKGARVNCIGIGAGAADSRQLTQIATTPEDVLQVTSFPALPGIQDRFIARLNGTIIEEPTIITEDPSLPKPKTADIVFLVDGSINLGRDNFREVMDFILNLIDLFFTERDNLQIGLAHYATDVTDVFYLNTYKNKDDIISAISRTEYKGGRMINTGNGIKHVQANHFIKERGSRKDEGVPQILMIVTGGRSQDDGKSAALGLKATGVRIYAVGVGDIEDELNNLGSEATTVARASTFQELSELNEQILETLDDEVKGIKLCMGAQEPVKVCKLEVLVGFDVSAQNIFGAQRALESKMGAILQRIAQMQSISCSPGQAPTVQIGMLAMDSASEPVQLDFTENHNQLFEAFKALRNRGPYVLNAKTIDAYTSAFRSRGSDVVKVVIHLTDGLDGQYAQMKERVETLRVSGVNGFILVGLERVPRFEDAVLLEFGRGFRYTKPLRVNLLDLDYELLEELDNIAERECCSVPCKCIGHRGDRGSVGAPGPKGAPGGQGYRGHPGDEGGPGDRGPSGVNGTQGFQGCPGQRGVKGSRGYSGEKGEFGEIGLDGINGEEGSSGVAGPPGDRGNPGRRGPKGAKGQAGDRGANGLRGDPGAPGSDNTNRGPKGDPGDVGPVGEAGVDGQKGGPGEPGRRGSDGRRGSPGQPGQPGKPGADGVGGEAGIGGSRGPAGPIGAPGIRGEDGNPGPRGAGGPQGAPGDKGRRGPLGRKGEPGEPGPKGVVGPLGPRGEPGEDGRDGFGIPGPKGRKGDEGFPGFPGPKGAAGDPGSNGGPGPRGNRGQRGIAGDPGTPGQKGDVGYPGPYGLKGPRGPGVVQCDLVKKIRDNCPCCYGAQECPLYPTELAFALDVSEDAIRGPTFDNMRETVLRLLRDTTISESNCPRGARVALTMYNQDVTTEIRFADALKKKALQQRIEGLQARKNQKSRSLETAMRFLAQNTFKRVRSGFLMRKVAVFFVNGPVKSSPALSAAALQLYDAGIAAVFLTKSDDRTLTRALQANNTALGQVITLPSPGSGNYNSVIDKIMNCHICLDFCAPNQVCDYIPPQSSRDKRSFATDVDIDVAFVMDSSESTWPGVFMEMKHYISHIIDQLQIASDPKTSVHHARVAVVQHSPYEFHHNGSGIPVQVDIGLTDHGSKDDIKNYMQHKMVQLEGSLALGDAIEYTIENVFEKAPHPRDLKMIVLMVTGPVWEQDEERLVRIATEAKCKGYFLVILGVGERLGVTDGRILARMASEPANVFFKKIDGAAQFYDSYIQRFGLLLPKYISMENAFYMSPEVSKNCHWFQGDQPWKYPFRHSQKQEKHEIHHVNQAVQPAKSKEPESEELHVANVTSNSMRLRWTSRDTKGVGQYEVTVTRLQDHSLALRKNVTGTELLLEGLESAQKYHVVVTPQAQGKPTHTFKGIISTKAAEKKIVTPPKVTATLSTAPLDKPELANENADPCTLDFDFGMPCKEYKAKWFFDKKNGICSQFWYGGCGGNANRFETEAQCMRRCLKTSPVPQNVVAQVQTSGQAGPPAPTAVNICQLPKEEGSCAKFVLKWHYDFLSSSCTRFWYGGCGGNQNRFDTKEECEKACVKPGQAPAKQGIIAAMKT</sequence>
<dbReference type="InterPro" id="IPR036465">
    <property type="entry name" value="vWFA_dom_sf"/>
</dbReference>
<evidence type="ECO:0000259" key="12">
    <source>
        <dbReference type="PROSITE" id="PS50279"/>
    </source>
</evidence>
<evidence type="ECO:0000256" key="10">
    <source>
        <dbReference type="SAM" id="SignalP"/>
    </source>
</evidence>
<dbReference type="Pfam" id="PF01391">
    <property type="entry name" value="Collagen"/>
    <property type="match status" value="3"/>
</dbReference>
<dbReference type="GO" id="GO:0007155">
    <property type="term" value="P:cell adhesion"/>
    <property type="evidence" value="ECO:0007669"/>
    <property type="project" value="UniProtKB-KW"/>
</dbReference>
<evidence type="ECO:0000256" key="9">
    <source>
        <dbReference type="SAM" id="MobiDB-lite"/>
    </source>
</evidence>
<dbReference type="CDD" id="cd22629">
    <property type="entry name" value="Kunitz_collagen_alpha3_VI"/>
    <property type="match status" value="1"/>
</dbReference>
<organism evidence="14 15">
    <name type="scientific">Albula goreensis</name>
    <dbReference type="NCBI Taxonomy" id="1534307"/>
    <lineage>
        <taxon>Eukaryota</taxon>
        <taxon>Metazoa</taxon>
        <taxon>Chordata</taxon>
        <taxon>Craniata</taxon>
        <taxon>Vertebrata</taxon>
        <taxon>Euteleostomi</taxon>
        <taxon>Actinopterygii</taxon>
        <taxon>Neopterygii</taxon>
        <taxon>Teleostei</taxon>
        <taxon>Albuliformes</taxon>
        <taxon>Albulidae</taxon>
        <taxon>Albula</taxon>
    </lineage>
</organism>
<evidence type="ECO:0000256" key="6">
    <source>
        <dbReference type="ARBA" id="ARBA00022889"/>
    </source>
</evidence>
<keyword evidence="15" id="KW-1185">Reference proteome</keyword>
<dbReference type="FunFam" id="3.40.50.410:FF:000021">
    <property type="entry name" value="Collagen, type VI, alpha 3"/>
    <property type="match status" value="1"/>
</dbReference>
<evidence type="ECO:0000256" key="1">
    <source>
        <dbReference type="ARBA" id="ARBA00004498"/>
    </source>
</evidence>
<dbReference type="InterPro" id="IPR002223">
    <property type="entry name" value="Kunitz_BPTI"/>
</dbReference>
<evidence type="ECO:0000259" key="13">
    <source>
        <dbReference type="PROSITE" id="PS50853"/>
    </source>
</evidence>
<dbReference type="EMBL" id="JAERUA010000005">
    <property type="protein sequence ID" value="KAI1899771.1"/>
    <property type="molecule type" value="Genomic_DNA"/>
</dbReference>
<dbReference type="Pfam" id="PF00014">
    <property type="entry name" value="Kunitz_BPTI"/>
    <property type="match status" value="2"/>
</dbReference>
<feature type="compositionally biased region" description="Basic and acidic residues" evidence="9">
    <location>
        <begin position="1801"/>
        <end position="1810"/>
    </location>
</feature>
<feature type="compositionally biased region" description="Low complexity" evidence="9">
    <location>
        <begin position="1782"/>
        <end position="1792"/>
    </location>
</feature>
<evidence type="ECO:0008006" key="16">
    <source>
        <dbReference type="Google" id="ProtNLM"/>
    </source>
</evidence>
<keyword evidence="6" id="KW-0130">Cell adhesion</keyword>
<feature type="domain" description="VWFA" evidence="11">
    <location>
        <begin position="644"/>
        <end position="820"/>
    </location>
</feature>
<dbReference type="CDD" id="cd01450">
    <property type="entry name" value="vWFA_subfamily_ECM"/>
    <property type="match status" value="1"/>
</dbReference>
<name>A0A8T3DRQ6_9TELE</name>
<feature type="domain" description="Fibronectin type-III" evidence="13">
    <location>
        <begin position="2488"/>
        <end position="2576"/>
    </location>
</feature>
<evidence type="ECO:0000256" key="2">
    <source>
        <dbReference type="ARBA" id="ARBA00022525"/>
    </source>
</evidence>
<dbReference type="Proteomes" id="UP000829720">
    <property type="component" value="Unassembled WGS sequence"/>
</dbReference>
<accession>A0A8T3DRQ6</accession>
<evidence type="ECO:0000256" key="7">
    <source>
        <dbReference type="ARBA" id="ARBA00023119"/>
    </source>
</evidence>
<evidence type="ECO:0000256" key="8">
    <source>
        <dbReference type="ARBA" id="ARBA00023157"/>
    </source>
</evidence>
<dbReference type="SUPFAM" id="SSF57362">
    <property type="entry name" value="BPTI-like"/>
    <property type="match status" value="2"/>
</dbReference>
<comment type="caution">
    <text evidence="14">The sequence shown here is derived from an EMBL/GenBank/DDBJ whole genome shotgun (WGS) entry which is preliminary data.</text>
</comment>
<dbReference type="InterPro" id="IPR002035">
    <property type="entry name" value="VWF_A"/>
</dbReference>
<dbReference type="InterPro" id="IPR036880">
    <property type="entry name" value="Kunitz_BPTI_sf"/>
</dbReference>
<dbReference type="SUPFAM" id="SSF53300">
    <property type="entry name" value="vWA-like"/>
    <property type="match status" value="10"/>
</dbReference>
<dbReference type="FunFam" id="3.40.50.410:FF:000003">
    <property type="entry name" value="Collagen type VI alpha 3 chain"/>
    <property type="match status" value="7"/>
</dbReference>
<feature type="compositionally biased region" description="Low complexity" evidence="9">
    <location>
        <begin position="1887"/>
        <end position="1897"/>
    </location>
</feature>
<dbReference type="OrthoDB" id="6132182at2759"/>
<evidence type="ECO:0000256" key="5">
    <source>
        <dbReference type="ARBA" id="ARBA00022737"/>
    </source>
</evidence>